<dbReference type="Proteomes" id="UP000280271">
    <property type="component" value="Unassembled WGS sequence"/>
</dbReference>
<dbReference type="EMBL" id="RCHC01000032">
    <property type="protein sequence ID" value="RLL17294.1"/>
    <property type="molecule type" value="Genomic_DNA"/>
</dbReference>
<accession>A0ABX9TS98</accession>
<keyword evidence="2" id="KW-1185">Reference proteome</keyword>
<reference evidence="1 2" key="1">
    <citation type="submission" date="2018-09" db="EMBL/GenBank/DDBJ databases">
        <title>The draft genome of Acinetobacter sp. strains.</title>
        <authorList>
            <person name="Qin J."/>
            <person name="Feng Y."/>
            <person name="Zong Z."/>
        </authorList>
    </citation>
    <scope>NUCLEOTIDE SEQUENCE [LARGE SCALE GENOMIC DNA]</scope>
    <source>
        <strain evidence="1 2">WCHAc060005</strain>
    </source>
</reference>
<dbReference type="RefSeq" id="WP_121523844.1">
    <property type="nucleotide sequence ID" value="NZ_RCHC01000032.1"/>
</dbReference>
<evidence type="ECO:0008006" key="3">
    <source>
        <dbReference type="Google" id="ProtNLM"/>
    </source>
</evidence>
<evidence type="ECO:0000313" key="2">
    <source>
        <dbReference type="Proteomes" id="UP000280271"/>
    </source>
</evidence>
<comment type="caution">
    <text evidence="1">The sequence shown here is derived from an EMBL/GenBank/DDBJ whole genome shotgun (WGS) entry which is preliminary data.</text>
</comment>
<name>A0ABX9TS98_9GAMM</name>
<protein>
    <recommendedName>
        <fullName evidence="3">Lipoprotein</fullName>
    </recommendedName>
</protein>
<proteinExistence type="predicted"/>
<organism evidence="1 2">
    <name type="scientific">Acinetobacter chengduensis</name>
    <dbReference type="NCBI Taxonomy" id="2420890"/>
    <lineage>
        <taxon>Bacteria</taxon>
        <taxon>Pseudomonadati</taxon>
        <taxon>Pseudomonadota</taxon>
        <taxon>Gammaproteobacteria</taxon>
        <taxon>Moraxellales</taxon>
        <taxon>Moraxellaceae</taxon>
        <taxon>Acinetobacter</taxon>
    </lineage>
</organism>
<evidence type="ECO:0000313" key="1">
    <source>
        <dbReference type="EMBL" id="RLL17294.1"/>
    </source>
</evidence>
<sequence length="115" mass="13219">MNNFITTILVVILCSGCESKTDQPKLGQMTYVCSSLVRGYLKLSQFDSYEVWKKEDKSQKTIKFLYTKFYSGNQIGLIRDTKLLECTKESGKYFLSEIDQHSLKKSQVLTLALNK</sequence>
<gene>
    <name evidence="1" type="ORF">D9K81_17115</name>
</gene>